<dbReference type="SUPFAM" id="SSF49503">
    <property type="entry name" value="Cupredoxins"/>
    <property type="match status" value="1"/>
</dbReference>
<feature type="domain" description="Ephrin RBD" evidence="7">
    <location>
        <begin position="1"/>
        <end position="110"/>
    </location>
</feature>
<dbReference type="GO" id="GO:0046875">
    <property type="term" value="F:ephrin receptor binding"/>
    <property type="evidence" value="ECO:0007669"/>
    <property type="project" value="TreeGrafter"/>
</dbReference>
<evidence type="ECO:0000256" key="1">
    <source>
        <dbReference type="ARBA" id="ARBA00004370"/>
    </source>
</evidence>
<keyword evidence="9" id="KW-1185">Reference proteome</keyword>
<comment type="similarity">
    <text evidence="6">Belongs to the ephrin family.</text>
</comment>
<dbReference type="Gene3D" id="2.60.40.420">
    <property type="entry name" value="Cupredoxins - blue copper proteins"/>
    <property type="match status" value="1"/>
</dbReference>
<keyword evidence="5" id="KW-0325">Glycoprotein</keyword>
<accession>A0A0N4V4I1</accession>
<dbReference type="PROSITE" id="PS51551">
    <property type="entry name" value="EPHRIN_RBD_2"/>
    <property type="match status" value="1"/>
</dbReference>
<dbReference type="STRING" id="51028.A0A0N4V4I1"/>
<dbReference type="WBParaSite" id="EVEC_0000503701-mRNA-1">
    <property type="protein sequence ID" value="EVEC_0000503701-mRNA-1"/>
    <property type="gene ID" value="EVEC_0000503701"/>
</dbReference>
<dbReference type="PANTHER" id="PTHR11304">
    <property type="entry name" value="EPHRIN"/>
    <property type="match status" value="1"/>
</dbReference>
<reference evidence="8 9" key="2">
    <citation type="submission" date="2018-10" db="EMBL/GenBank/DDBJ databases">
        <authorList>
            <consortium name="Pathogen Informatics"/>
        </authorList>
    </citation>
    <scope>NUCLEOTIDE SEQUENCE [LARGE SCALE GENOMIC DNA]</scope>
</reference>
<organism evidence="10">
    <name type="scientific">Enterobius vermicularis</name>
    <name type="common">Human pinworm</name>
    <dbReference type="NCBI Taxonomy" id="51028"/>
    <lineage>
        <taxon>Eukaryota</taxon>
        <taxon>Metazoa</taxon>
        <taxon>Ecdysozoa</taxon>
        <taxon>Nematoda</taxon>
        <taxon>Chromadorea</taxon>
        <taxon>Rhabditida</taxon>
        <taxon>Spirurina</taxon>
        <taxon>Oxyuridomorpha</taxon>
        <taxon>Oxyuroidea</taxon>
        <taxon>Oxyuridae</taxon>
        <taxon>Enterobius</taxon>
    </lineage>
</organism>
<dbReference type="AlphaFoldDB" id="A0A0N4V4I1"/>
<keyword evidence="3" id="KW-0472">Membrane</keyword>
<dbReference type="Proteomes" id="UP000274131">
    <property type="component" value="Unassembled WGS sequence"/>
</dbReference>
<comment type="caution">
    <text evidence="6">Lacks conserved residue(s) required for the propagation of feature annotation.</text>
</comment>
<proteinExistence type="inferred from homology"/>
<evidence type="ECO:0000256" key="2">
    <source>
        <dbReference type="ARBA" id="ARBA00022729"/>
    </source>
</evidence>
<dbReference type="GO" id="GO:0005886">
    <property type="term" value="C:plasma membrane"/>
    <property type="evidence" value="ECO:0007669"/>
    <property type="project" value="TreeGrafter"/>
</dbReference>
<evidence type="ECO:0000313" key="8">
    <source>
        <dbReference type="EMBL" id="VDD89970.1"/>
    </source>
</evidence>
<comment type="subcellular location">
    <subcellularLocation>
        <location evidence="1">Membrane</location>
    </subcellularLocation>
</comment>
<evidence type="ECO:0000259" key="7">
    <source>
        <dbReference type="PROSITE" id="PS51551"/>
    </source>
</evidence>
<dbReference type="EMBL" id="UXUI01007940">
    <property type="protein sequence ID" value="VDD89970.1"/>
    <property type="molecule type" value="Genomic_DNA"/>
</dbReference>
<evidence type="ECO:0000256" key="4">
    <source>
        <dbReference type="ARBA" id="ARBA00023157"/>
    </source>
</evidence>
<keyword evidence="2" id="KW-0732">Signal</keyword>
<dbReference type="Pfam" id="PF00812">
    <property type="entry name" value="Ephrin"/>
    <property type="match status" value="1"/>
</dbReference>
<dbReference type="InterPro" id="IPR008972">
    <property type="entry name" value="Cupredoxin"/>
</dbReference>
<evidence type="ECO:0000256" key="6">
    <source>
        <dbReference type="PROSITE-ProRule" id="PRU00884"/>
    </source>
</evidence>
<keyword evidence="4" id="KW-1015">Disulfide bond</keyword>
<dbReference type="InterPro" id="IPR001799">
    <property type="entry name" value="Ephrin_RBD"/>
</dbReference>
<dbReference type="GO" id="GO:0007411">
    <property type="term" value="P:axon guidance"/>
    <property type="evidence" value="ECO:0007669"/>
    <property type="project" value="TreeGrafter"/>
</dbReference>
<name>A0A0N4V4I1_ENTVE</name>
<dbReference type="InterPro" id="IPR031328">
    <property type="entry name" value="Ephrin"/>
</dbReference>
<gene>
    <name evidence="8" type="ORF">EVEC_LOCUS4721</name>
</gene>
<sequence>MDSLVIHCPTFNDSTPAEQTEQLVIYRVSKFGYDKCVLHNAQVVGRCSQPYSALKIRTVFREFTPLPNGLEYEPGKSYYFISTSDGSPQGMDSVAGGLCTTKNMKLKIHIHNYRHSHTKKRNYHTSTSRSVIRHSETTKLPAYWDEFLHKFSKFPVEYRKENRLRETVALDSNGINENHDNTAYEHSDGSFSQALRLNPTSILYEIHEFDESKYSEFDYQIVR</sequence>
<evidence type="ECO:0000313" key="10">
    <source>
        <dbReference type="WBParaSite" id="EVEC_0000503701-mRNA-1"/>
    </source>
</evidence>
<reference evidence="10" key="1">
    <citation type="submission" date="2017-02" db="UniProtKB">
        <authorList>
            <consortium name="WormBaseParasite"/>
        </authorList>
    </citation>
    <scope>IDENTIFICATION</scope>
</reference>
<dbReference type="GO" id="GO:0048013">
    <property type="term" value="P:ephrin receptor signaling pathway"/>
    <property type="evidence" value="ECO:0007669"/>
    <property type="project" value="TreeGrafter"/>
</dbReference>
<dbReference type="PANTHER" id="PTHR11304:SF43">
    <property type="entry name" value="EPHRIN RBD DOMAIN-CONTAINING PROTEIN"/>
    <property type="match status" value="1"/>
</dbReference>
<protein>
    <submittedName>
        <fullName evidence="10">Ephrin RBD domain-containing protein</fullName>
    </submittedName>
</protein>
<dbReference type="CDD" id="cd02675">
    <property type="entry name" value="Ephrin_ectodomain"/>
    <property type="match status" value="1"/>
</dbReference>
<evidence type="ECO:0000313" key="9">
    <source>
        <dbReference type="Proteomes" id="UP000274131"/>
    </source>
</evidence>
<evidence type="ECO:0000256" key="3">
    <source>
        <dbReference type="ARBA" id="ARBA00023136"/>
    </source>
</evidence>
<evidence type="ECO:0000256" key="5">
    <source>
        <dbReference type="ARBA" id="ARBA00023180"/>
    </source>
</evidence>
<dbReference type="OrthoDB" id="6250301at2759"/>